<reference evidence="1" key="1">
    <citation type="submission" date="2014-07" db="EMBL/GenBank/DDBJ databases">
        <authorList>
            <person name="Hornung V.Bastian."/>
        </authorList>
    </citation>
    <scope>NUCLEOTIDE SEQUENCE</scope>
    <source>
        <strain evidence="1">PCE-S</strain>
    </source>
</reference>
<proteinExistence type="predicted"/>
<dbReference type="AlphaFoldDB" id="A0A098AXX1"/>
<sequence length="93" mass="10556">MIFGLLIVIIYVINNISELNIQFLGASDLSEDNREPGEIPGRSRHCMRRASFITTGFIREGERKQRPASQETCLILVVYAFRGKRDMTVALVL</sequence>
<accession>A0A098AXX1</accession>
<evidence type="ECO:0000313" key="1">
    <source>
        <dbReference type="EMBL" id="CDX01459.1"/>
    </source>
</evidence>
<protein>
    <submittedName>
        <fullName evidence="1">Uncharacterized protein</fullName>
    </submittedName>
</protein>
<name>A0A098AXX1_DESHA</name>
<gene>
    <name evidence="1" type="ORF">DPCES_1572</name>
</gene>
<dbReference type="EMBL" id="LK996017">
    <property type="protein sequence ID" value="CDX01459.1"/>
    <property type="molecule type" value="Genomic_DNA"/>
</dbReference>
<dbReference type="PATRIC" id="fig|49338.4.peg.1690"/>
<organism evidence="1">
    <name type="scientific">Desulfitobacterium hafniense</name>
    <name type="common">Desulfitobacterium frappieri</name>
    <dbReference type="NCBI Taxonomy" id="49338"/>
    <lineage>
        <taxon>Bacteria</taxon>
        <taxon>Bacillati</taxon>
        <taxon>Bacillota</taxon>
        <taxon>Clostridia</taxon>
        <taxon>Eubacteriales</taxon>
        <taxon>Desulfitobacteriaceae</taxon>
        <taxon>Desulfitobacterium</taxon>
    </lineage>
</organism>